<evidence type="ECO:0000313" key="2">
    <source>
        <dbReference type="Proteomes" id="UP000323506"/>
    </source>
</evidence>
<dbReference type="AlphaFoldDB" id="A0A5D2GUL5"/>
<dbReference type="EMBL" id="CM017691">
    <property type="protein sequence ID" value="TYH21026.1"/>
    <property type="molecule type" value="Genomic_DNA"/>
</dbReference>
<proteinExistence type="predicted"/>
<keyword evidence="2" id="KW-1185">Reference proteome</keyword>
<organism evidence="1 2">
    <name type="scientific">Gossypium darwinii</name>
    <name type="common">Darwin's cotton</name>
    <name type="synonym">Gossypium barbadense var. darwinii</name>
    <dbReference type="NCBI Taxonomy" id="34276"/>
    <lineage>
        <taxon>Eukaryota</taxon>
        <taxon>Viridiplantae</taxon>
        <taxon>Streptophyta</taxon>
        <taxon>Embryophyta</taxon>
        <taxon>Tracheophyta</taxon>
        <taxon>Spermatophyta</taxon>
        <taxon>Magnoliopsida</taxon>
        <taxon>eudicotyledons</taxon>
        <taxon>Gunneridae</taxon>
        <taxon>Pentapetalae</taxon>
        <taxon>rosids</taxon>
        <taxon>malvids</taxon>
        <taxon>Malvales</taxon>
        <taxon>Malvaceae</taxon>
        <taxon>Malvoideae</taxon>
        <taxon>Gossypium</taxon>
    </lineage>
</organism>
<name>A0A5D2GUL5_GOSDA</name>
<reference evidence="1 2" key="1">
    <citation type="submission" date="2019-06" db="EMBL/GenBank/DDBJ databases">
        <title>WGS assembly of Gossypium darwinii.</title>
        <authorList>
            <person name="Chen Z.J."/>
            <person name="Sreedasyam A."/>
            <person name="Ando A."/>
            <person name="Song Q."/>
            <person name="De L."/>
            <person name="Hulse-Kemp A."/>
            <person name="Ding M."/>
            <person name="Ye W."/>
            <person name="Kirkbride R."/>
            <person name="Jenkins J."/>
            <person name="Plott C."/>
            <person name="Lovell J."/>
            <person name="Lin Y.-M."/>
            <person name="Vaughn R."/>
            <person name="Liu B."/>
            <person name="Li W."/>
            <person name="Simpson S."/>
            <person name="Scheffler B."/>
            <person name="Saski C."/>
            <person name="Grover C."/>
            <person name="Hu G."/>
            <person name="Conover J."/>
            <person name="Carlson J."/>
            <person name="Shu S."/>
            <person name="Boston L."/>
            <person name="Williams M."/>
            <person name="Peterson D."/>
            <person name="Mcgee K."/>
            <person name="Jones D."/>
            <person name="Wendel J."/>
            <person name="Stelly D."/>
            <person name="Grimwood J."/>
            <person name="Schmutz J."/>
        </authorList>
    </citation>
    <scope>NUCLEOTIDE SEQUENCE [LARGE SCALE GENOMIC DNA]</scope>
    <source>
        <strain evidence="1">1808015.09</strain>
    </source>
</reference>
<dbReference type="Proteomes" id="UP000323506">
    <property type="component" value="Chromosome A04"/>
</dbReference>
<evidence type="ECO:0000313" key="1">
    <source>
        <dbReference type="EMBL" id="TYH21026.1"/>
    </source>
</evidence>
<sequence>MRSSVSKTLIKMSSIVLRSRTISNNFSSKIISQRGLCSGVVSSSSDPSKGTIISSQSILSDRSTPPPPAPEVAPQVSGGKIWSFVKYGLIAGVTGTTGYAGYLSYKCSCEEVDHKANALRAAASYTPSEDASANDKYGGLLYSAAMTVPGDIPVKIPWRPLY</sequence>
<protein>
    <submittedName>
        <fullName evidence="1">Uncharacterized protein</fullName>
    </submittedName>
</protein>
<accession>A0A5D2GUL5</accession>
<gene>
    <name evidence="1" type="ORF">ES288_A04G009500v1</name>
</gene>